<dbReference type="CDD" id="cd02854">
    <property type="entry name" value="E_set_GBE_euk_N"/>
    <property type="match status" value="1"/>
</dbReference>
<feature type="active site" description="Proton donor" evidence="8">
    <location>
        <position position="398"/>
    </location>
</feature>
<evidence type="ECO:0000256" key="1">
    <source>
        <dbReference type="ARBA" id="ARBA00000826"/>
    </source>
</evidence>
<dbReference type="SUPFAM" id="SSF51011">
    <property type="entry name" value="Glycosyl hydrolase domain"/>
    <property type="match status" value="1"/>
</dbReference>
<evidence type="ECO:0000313" key="12">
    <source>
        <dbReference type="Proteomes" id="UP000603434"/>
    </source>
</evidence>
<dbReference type="InterPro" id="IPR014756">
    <property type="entry name" value="Ig_E-set"/>
</dbReference>
<evidence type="ECO:0000259" key="10">
    <source>
        <dbReference type="SMART" id="SM00642"/>
    </source>
</evidence>
<comment type="function">
    <text evidence="2">Catalyzes the formation of the alpha-1,6-glucosidic linkages in glycogen by scission of a 1,4-alpha-linked oligosaccharide from growing alpha-1,4-glucan chains and the subsequent attachment of the oligosaccharide to the alpha-1,6 position.</text>
</comment>
<dbReference type="GO" id="GO:0043169">
    <property type="term" value="F:cation binding"/>
    <property type="evidence" value="ECO:0007669"/>
    <property type="project" value="InterPro"/>
</dbReference>
<accession>A0A8J6NPV8</accession>
<dbReference type="Gene3D" id="2.60.40.1180">
    <property type="entry name" value="Golgi alpha-mannosidase II"/>
    <property type="match status" value="1"/>
</dbReference>
<dbReference type="SMART" id="SM00642">
    <property type="entry name" value="Aamy"/>
    <property type="match status" value="1"/>
</dbReference>
<keyword evidence="6" id="KW-0808">Transferase</keyword>
<sequence>MKKKVSSKAARKKPNKEPLQHLLDADPLLRPYENILRRRLERIRNTENRLTQQKMSLADFAAGHEYYGLHFRDGQWIFREWAPNATAIYLIGDMTDWTENKKFAMERIDKEGGWELRMPAATMDHGDLFRLSIHWPGGKGDRIPVYARRVVQDPQTLIFNAQVWYPASPYRWQHADFRRPPDAVFVYEAHVGMAQQEERVGTYQEFTEKIIPRIVAAGYNMLQLMAIQQHPYYGSFGYHVSNFFAASSRFGTPEDLKALIDSAHAAGLAVIMDLVHSHAVRNEFEGLSLFDGTPYQFFHEGPRGYHEAWDSRCFDYSKYQVLHFLLSNCRFWLDEYRVDGFRFDGITSMLYDHHGLGKAFTSYEDYFDDSVDEEALTYLALANRLIHQVRPDAVTIAEDVSGMPGLAVPILKGGIGFDYRFAMGVPDYWIRLTKEIPDEHWPMAHLWFELTNRRQDEKTISYAESHDQALVGDQTLIFRMIGTDIYDHMHRDDPNLRVDRGMALHKMIRLITLACAGNGYLNFMGNEFGHPEWIDFPRKENAWSYRFARRQWQLVDHPDLKYQFLARFDRDMLALAKRFRVLESKGPDFLYEHSDDKVIAFMRAGLVFVFNFHAARSYVDYGFMVPPGKYRMILDSDNRPCGGQGRLQPDQHHFTRPDTDGNRNQHFISLYLPTRTALVLKPDP</sequence>
<dbReference type="PANTHER" id="PTHR43651">
    <property type="entry name" value="1,4-ALPHA-GLUCAN-BRANCHING ENZYME"/>
    <property type="match status" value="1"/>
</dbReference>
<evidence type="ECO:0000313" key="11">
    <source>
        <dbReference type="EMBL" id="MBC8360004.1"/>
    </source>
</evidence>
<organism evidence="11 12">
    <name type="scientific">Candidatus Desulfatibia profunda</name>
    <dbReference type="NCBI Taxonomy" id="2841695"/>
    <lineage>
        <taxon>Bacteria</taxon>
        <taxon>Pseudomonadati</taxon>
        <taxon>Thermodesulfobacteriota</taxon>
        <taxon>Desulfobacteria</taxon>
        <taxon>Desulfobacterales</taxon>
        <taxon>Desulfobacterales incertae sedis</taxon>
        <taxon>Candidatus Desulfatibia</taxon>
    </lineage>
</organism>
<name>A0A8J6NPV8_9BACT</name>
<gene>
    <name evidence="11" type="ORF">H8E23_01215</name>
</gene>
<dbReference type="Gene3D" id="3.20.20.80">
    <property type="entry name" value="Glycosidases"/>
    <property type="match status" value="1"/>
</dbReference>
<dbReference type="EC" id="2.4.1.18" evidence="4"/>
<proteinExistence type="inferred from homology"/>
<dbReference type="GO" id="GO:0005978">
    <property type="term" value="P:glycogen biosynthetic process"/>
    <property type="evidence" value="ECO:0007669"/>
    <property type="project" value="InterPro"/>
</dbReference>
<dbReference type="Proteomes" id="UP000603434">
    <property type="component" value="Unassembled WGS sequence"/>
</dbReference>
<dbReference type="PIRSF" id="PIRSF000463">
    <property type="entry name" value="GlgB"/>
    <property type="match status" value="1"/>
</dbReference>
<dbReference type="Pfam" id="PF02922">
    <property type="entry name" value="CBM_48"/>
    <property type="match status" value="1"/>
</dbReference>
<comment type="caution">
    <text evidence="11">The sequence shown here is derived from an EMBL/GenBank/DDBJ whole genome shotgun (WGS) entry which is preliminary data.</text>
</comment>
<evidence type="ECO:0000256" key="9">
    <source>
        <dbReference type="SAM" id="MobiDB-lite"/>
    </source>
</evidence>
<dbReference type="AlphaFoldDB" id="A0A8J6NPV8"/>
<evidence type="ECO:0000256" key="7">
    <source>
        <dbReference type="ARBA" id="ARBA00023277"/>
    </source>
</evidence>
<dbReference type="Gene3D" id="2.60.40.10">
    <property type="entry name" value="Immunoglobulins"/>
    <property type="match status" value="1"/>
</dbReference>
<dbReference type="InterPro" id="IPR013783">
    <property type="entry name" value="Ig-like_fold"/>
</dbReference>
<comment type="similarity">
    <text evidence="3">Belongs to the glycosyl hydrolase 13 family. GlgB subfamily.</text>
</comment>
<dbReference type="InterPro" id="IPR006047">
    <property type="entry name" value="GH13_cat_dom"/>
</dbReference>
<reference evidence="11 12" key="1">
    <citation type="submission" date="2020-08" db="EMBL/GenBank/DDBJ databases">
        <title>Bridging the membrane lipid divide: bacteria of the FCB group superphylum have the potential to synthesize archaeal ether lipids.</title>
        <authorList>
            <person name="Villanueva L."/>
            <person name="Von Meijenfeldt F.A.B."/>
            <person name="Westbye A.B."/>
            <person name="Yadav S."/>
            <person name="Hopmans E.C."/>
            <person name="Dutilh B.E."/>
            <person name="Sinninghe Damste J.S."/>
        </authorList>
    </citation>
    <scope>NUCLEOTIDE SEQUENCE [LARGE SCALE GENOMIC DNA]</scope>
    <source>
        <strain evidence="11">NIOZ-UU30</strain>
    </source>
</reference>
<protein>
    <recommendedName>
        <fullName evidence="4">1,4-alpha-glucan branching enzyme</fullName>
        <ecNumber evidence="4">2.4.1.18</ecNumber>
    </recommendedName>
</protein>
<dbReference type="PANTHER" id="PTHR43651:SF3">
    <property type="entry name" value="1,4-ALPHA-GLUCAN-BRANCHING ENZYME"/>
    <property type="match status" value="1"/>
</dbReference>
<dbReference type="FunFam" id="3.20.20.80:FF:000001">
    <property type="entry name" value="1,4-alpha-glucan branching enzyme"/>
    <property type="match status" value="1"/>
</dbReference>
<dbReference type="InterPro" id="IPR037439">
    <property type="entry name" value="Branching_enzy"/>
</dbReference>
<keyword evidence="5" id="KW-0328">Glycosyltransferase</keyword>
<dbReference type="InterPro" id="IPR013780">
    <property type="entry name" value="Glyco_hydro_b"/>
</dbReference>
<evidence type="ECO:0000256" key="3">
    <source>
        <dbReference type="ARBA" id="ARBA00009000"/>
    </source>
</evidence>
<dbReference type="GO" id="GO:0005737">
    <property type="term" value="C:cytoplasm"/>
    <property type="evidence" value="ECO:0007669"/>
    <property type="project" value="TreeGrafter"/>
</dbReference>
<dbReference type="SUPFAM" id="SSF51445">
    <property type="entry name" value="(Trans)glycosidases"/>
    <property type="match status" value="1"/>
</dbReference>
<dbReference type="InterPro" id="IPR017853">
    <property type="entry name" value="GH"/>
</dbReference>
<evidence type="ECO:0000256" key="5">
    <source>
        <dbReference type="ARBA" id="ARBA00022676"/>
    </source>
</evidence>
<dbReference type="CDD" id="cd11321">
    <property type="entry name" value="AmyAc_bac_euk_BE"/>
    <property type="match status" value="1"/>
</dbReference>
<feature type="compositionally biased region" description="Basic and acidic residues" evidence="9">
    <location>
        <begin position="649"/>
        <end position="661"/>
    </location>
</feature>
<dbReference type="GO" id="GO:0004553">
    <property type="term" value="F:hydrolase activity, hydrolyzing O-glycosyl compounds"/>
    <property type="evidence" value="ECO:0007669"/>
    <property type="project" value="InterPro"/>
</dbReference>
<evidence type="ECO:0000256" key="2">
    <source>
        <dbReference type="ARBA" id="ARBA00002953"/>
    </source>
</evidence>
<dbReference type="FunFam" id="2.60.40.1180:FF:000050">
    <property type="entry name" value="1,4-alpha-glucan branching enzyme"/>
    <property type="match status" value="1"/>
</dbReference>
<feature type="domain" description="Glycosyl hydrolase family 13 catalytic" evidence="10">
    <location>
        <begin position="197"/>
        <end position="569"/>
    </location>
</feature>
<evidence type="ECO:0000256" key="8">
    <source>
        <dbReference type="PIRSR" id="PIRSR000463-1"/>
    </source>
</evidence>
<dbReference type="GO" id="GO:0003844">
    <property type="term" value="F:1,4-alpha-glucan branching enzyme activity"/>
    <property type="evidence" value="ECO:0007669"/>
    <property type="project" value="UniProtKB-EC"/>
</dbReference>
<dbReference type="InterPro" id="IPR006048">
    <property type="entry name" value="A-amylase/branching_C"/>
</dbReference>
<feature type="region of interest" description="Disordered" evidence="9">
    <location>
        <begin position="641"/>
        <end position="661"/>
    </location>
</feature>
<dbReference type="InterPro" id="IPR004193">
    <property type="entry name" value="Glyco_hydro_13_N"/>
</dbReference>
<keyword evidence="7" id="KW-0119">Carbohydrate metabolism</keyword>
<dbReference type="EMBL" id="JACNJH010000055">
    <property type="protein sequence ID" value="MBC8360004.1"/>
    <property type="molecule type" value="Genomic_DNA"/>
</dbReference>
<dbReference type="Pfam" id="PF02806">
    <property type="entry name" value="Alpha-amylase_C"/>
    <property type="match status" value="1"/>
</dbReference>
<evidence type="ECO:0000256" key="4">
    <source>
        <dbReference type="ARBA" id="ARBA00012541"/>
    </source>
</evidence>
<evidence type="ECO:0000256" key="6">
    <source>
        <dbReference type="ARBA" id="ARBA00022679"/>
    </source>
</evidence>
<feature type="active site" description="Nucleophile" evidence="8">
    <location>
        <position position="344"/>
    </location>
</feature>
<comment type="catalytic activity">
    <reaction evidence="1">
        <text>Transfers a segment of a (1-&gt;4)-alpha-D-glucan chain to a primary hydroxy group in a similar glucan chain.</text>
        <dbReference type="EC" id="2.4.1.18"/>
    </reaction>
</comment>
<dbReference type="SUPFAM" id="SSF81296">
    <property type="entry name" value="E set domains"/>
    <property type="match status" value="1"/>
</dbReference>
<dbReference type="Pfam" id="PF00128">
    <property type="entry name" value="Alpha-amylase"/>
    <property type="match status" value="1"/>
</dbReference>